<dbReference type="Gene3D" id="1.10.287.1480">
    <property type="match status" value="1"/>
</dbReference>
<gene>
    <name evidence="5 6" type="primary">rps14</name>
</gene>
<dbReference type="PANTHER" id="PTHR19836:SF19">
    <property type="entry name" value="SMALL RIBOSOMAL SUBUNIT PROTEIN US14M"/>
    <property type="match status" value="1"/>
</dbReference>
<keyword evidence="5" id="KW-0694">RNA-binding</keyword>
<keyword evidence="6" id="KW-0150">Chloroplast</keyword>
<dbReference type="PROSITE" id="PS00527">
    <property type="entry name" value="RIBOSOMAL_S14"/>
    <property type="match status" value="1"/>
</dbReference>
<evidence type="ECO:0000256" key="4">
    <source>
        <dbReference type="ARBA" id="ARBA00035247"/>
    </source>
</evidence>
<evidence type="ECO:0000313" key="6">
    <source>
        <dbReference type="EMBL" id="ARQ82197.1"/>
    </source>
</evidence>
<dbReference type="NCBIfam" id="NF006477">
    <property type="entry name" value="PRK08881.1"/>
    <property type="match status" value="1"/>
</dbReference>
<dbReference type="InterPro" id="IPR001209">
    <property type="entry name" value="Ribosomal_uS14"/>
</dbReference>
<dbReference type="SUPFAM" id="SSF57716">
    <property type="entry name" value="Glucocorticoid receptor-like (DNA-binding domain)"/>
    <property type="match status" value="1"/>
</dbReference>
<keyword evidence="5" id="KW-0699">rRNA-binding</keyword>
<comment type="subunit">
    <text evidence="5">Part of the 30S ribosomal subunit.</text>
</comment>
<evidence type="ECO:0000256" key="1">
    <source>
        <dbReference type="ARBA" id="ARBA00009083"/>
    </source>
</evidence>
<keyword evidence="2 5" id="KW-0689">Ribosomal protein</keyword>
<protein>
    <recommendedName>
        <fullName evidence="4 5">Small ribosomal subunit protein uS14c</fullName>
    </recommendedName>
</protein>
<name>A0A1X9RPV7_9CHLO</name>
<dbReference type="HAMAP" id="MF_00537">
    <property type="entry name" value="Ribosomal_uS14_1"/>
    <property type="match status" value="1"/>
</dbReference>
<comment type="function">
    <text evidence="5">Binds 16S rRNA, required for the assembly of 30S particles.</text>
</comment>
<dbReference type="AlphaFoldDB" id="A0A1X9RPV7"/>
<geneLocation type="chloroplast" evidence="6"/>
<dbReference type="GO" id="GO:0015935">
    <property type="term" value="C:small ribosomal subunit"/>
    <property type="evidence" value="ECO:0007669"/>
    <property type="project" value="TreeGrafter"/>
</dbReference>
<proteinExistence type="inferred from homology"/>
<organism evidence="6">
    <name type="scientific">Avrainvillea mazei</name>
    <dbReference type="NCBI Taxonomy" id="381412"/>
    <lineage>
        <taxon>Eukaryota</taxon>
        <taxon>Viridiplantae</taxon>
        <taxon>Chlorophyta</taxon>
        <taxon>core chlorophytes</taxon>
        <taxon>Ulvophyceae</taxon>
        <taxon>TCBD clade</taxon>
        <taxon>Bryopsidales</taxon>
        <taxon>Halimedineae</taxon>
        <taxon>Dichotomosiphonaceae</taxon>
        <taxon>Avrainvillea</taxon>
    </lineage>
</organism>
<reference evidence="6" key="1">
    <citation type="journal article" date="2017" name="J. Phycol.">
        <title>Phylogenetic position of the coral symbiont Ostreobium (Ulvophyceae) inferred from chloroplast genome data.</title>
        <authorList>
            <person name="Verbruggen H."/>
            <person name="Marcelino V.R."/>
            <person name="Guiry M.D."/>
            <person name="Cremen M.C."/>
            <person name="Jackson C.J."/>
        </authorList>
    </citation>
    <scope>NUCLEOTIDE SEQUENCE</scope>
</reference>
<dbReference type="InterPro" id="IPR023036">
    <property type="entry name" value="Ribosomal_uS14_bac/plastid"/>
</dbReference>
<dbReference type="GO" id="GO:0009507">
    <property type="term" value="C:chloroplast"/>
    <property type="evidence" value="ECO:0007669"/>
    <property type="project" value="UniProtKB-SubCell"/>
</dbReference>
<dbReference type="Pfam" id="PF00253">
    <property type="entry name" value="Ribosomal_S14"/>
    <property type="match status" value="1"/>
</dbReference>
<dbReference type="PANTHER" id="PTHR19836">
    <property type="entry name" value="30S RIBOSOMAL PROTEIN S14"/>
    <property type="match status" value="1"/>
</dbReference>
<dbReference type="GO" id="GO:0003735">
    <property type="term" value="F:structural constituent of ribosome"/>
    <property type="evidence" value="ECO:0007669"/>
    <property type="project" value="InterPro"/>
</dbReference>
<comment type="similarity">
    <text evidence="1 5">Belongs to the universal ribosomal protein uS14 family.</text>
</comment>
<dbReference type="EMBL" id="KY509313">
    <property type="protein sequence ID" value="ARQ82197.1"/>
    <property type="molecule type" value="Genomic_DNA"/>
</dbReference>
<evidence type="ECO:0000256" key="5">
    <source>
        <dbReference type="HAMAP-Rule" id="MF_00537"/>
    </source>
</evidence>
<evidence type="ECO:0000256" key="2">
    <source>
        <dbReference type="ARBA" id="ARBA00022980"/>
    </source>
</evidence>
<keyword evidence="6" id="KW-0934">Plastid</keyword>
<dbReference type="GO" id="GO:0006412">
    <property type="term" value="P:translation"/>
    <property type="evidence" value="ECO:0007669"/>
    <property type="project" value="UniProtKB-UniRule"/>
</dbReference>
<comment type="subcellular location">
    <subcellularLocation>
        <location evidence="5">Plastid</location>
        <location evidence="5">Chloroplast</location>
    </subcellularLocation>
</comment>
<dbReference type="InterPro" id="IPR018271">
    <property type="entry name" value="Ribosomal_uS14_CS"/>
</dbReference>
<sequence length="100" mass="11982">MARKALVERQKKRQVLVLKYFEQRQILKSEIKNSKSSIEYFKFSKKFQKIPRDSAKVRLYNRCLLSGRSRSIFRNFKLCRHLVRELALQGYLPGVTKSSW</sequence>
<accession>A0A1X9RPV7</accession>
<dbReference type="GO" id="GO:0019843">
    <property type="term" value="F:rRNA binding"/>
    <property type="evidence" value="ECO:0007669"/>
    <property type="project" value="UniProtKB-UniRule"/>
</dbReference>
<evidence type="ECO:0000256" key="3">
    <source>
        <dbReference type="ARBA" id="ARBA00023274"/>
    </source>
</evidence>
<dbReference type="FunFam" id="1.10.287.1480:FF:000001">
    <property type="entry name" value="30S ribosomal protein S14"/>
    <property type="match status" value="1"/>
</dbReference>
<keyword evidence="3 5" id="KW-0687">Ribonucleoprotein</keyword>